<dbReference type="STRING" id="52689.AKG39_06645"/>
<evidence type="ECO:0000256" key="3">
    <source>
        <dbReference type="PIRSR" id="PIRSR640198-3"/>
    </source>
</evidence>
<dbReference type="GO" id="GO:0005524">
    <property type="term" value="F:ATP binding"/>
    <property type="evidence" value="ECO:0007669"/>
    <property type="project" value="UniProtKB-KW"/>
</dbReference>
<sequence length="266" mass="30774">MRDDALKIQQLLEEIENKNNVLQSCRPLTQGEIERLNESFMVQFTYNSNAIEGNTLTLGETAMVLEGLTIDQKPLKDHLEAIGHRDAFEYIKDLVQEKTLLSESIIKNIHSLVLINRPKDKGIYRRIPVTIAGAFIQPVQPFQIQAQMEVLIEKNEEWKATLNPIERLARFHLEFEGIHPFIDGNGRTGRLILNLDLMQNNYLPVNVKFSDRKKYYAAFDTYFKNDDVSAMTELIGNNLLERINDYINILSYAQTQEDKDDWAPEM</sequence>
<evidence type="ECO:0000313" key="6">
    <source>
        <dbReference type="Proteomes" id="UP000036873"/>
    </source>
</evidence>
<evidence type="ECO:0000259" key="4">
    <source>
        <dbReference type="PROSITE" id="PS51459"/>
    </source>
</evidence>
<organism evidence="5 6">
    <name type="scientific">Acetobacterium bakii</name>
    <dbReference type="NCBI Taxonomy" id="52689"/>
    <lineage>
        <taxon>Bacteria</taxon>
        <taxon>Bacillati</taxon>
        <taxon>Bacillota</taxon>
        <taxon>Clostridia</taxon>
        <taxon>Eubacteriales</taxon>
        <taxon>Eubacteriaceae</taxon>
        <taxon>Acetobacterium</taxon>
    </lineage>
</organism>
<dbReference type="PROSITE" id="PS51459">
    <property type="entry name" value="FIDO"/>
    <property type="match status" value="1"/>
</dbReference>
<dbReference type="EMBL" id="LGYO01000013">
    <property type="protein sequence ID" value="KNZ42435.1"/>
    <property type="molecule type" value="Genomic_DNA"/>
</dbReference>
<keyword evidence="5" id="KW-0131">Cell cycle</keyword>
<accession>A0A0L6U3S7</accession>
<dbReference type="PANTHER" id="PTHR13504:SF38">
    <property type="entry name" value="FIDO DOMAIN-CONTAINING PROTEIN"/>
    <property type="match status" value="1"/>
</dbReference>
<feature type="binding site" evidence="2">
    <location>
        <begin position="183"/>
        <end position="190"/>
    </location>
    <ligand>
        <name>ATP</name>
        <dbReference type="ChEBI" id="CHEBI:30616"/>
    </ligand>
</feature>
<evidence type="ECO:0000256" key="2">
    <source>
        <dbReference type="PIRSR" id="PIRSR640198-2"/>
    </source>
</evidence>
<proteinExistence type="predicted"/>
<name>A0A0L6U3S7_9FIRM</name>
<comment type="caution">
    <text evidence="5">The sequence shown here is derived from an EMBL/GenBank/DDBJ whole genome shotgun (WGS) entry which is preliminary data.</text>
</comment>
<dbReference type="AlphaFoldDB" id="A0A0L6U3S7"/>
<keyword evidence="6" id="KW-1185">Reference proteome</keyword>
<feature type="domain" description="Fido" evidence="4">
    <location>
        <begin position="101"/>
        <end position="237"/>
    </location>
</feature>
<reference evidence="6" key="1">
    <citation type="submission" date="2015-07" db="EMBL/GenBank/DDBJ databases">
        <title>Draft genome sequence of Acetobacterium bakii DSM 8293, a potential psychrophilic chemical producer through syngas fermentation.</title>
        <authorList>
            <person name="Song Y."/>
            <person name="Hwang S."/>
            <person name="Cho B.-K."/>
        </authorList>
    </citation>
    <scope>NUCLEOTIDE SEQUENCE [LARGE SCALE GENOMIC DNA]</scope>
    <source>
        <strain evidence="6">DSM 8239</strain>
    </source>
</reference>
<feature type="active site" evidence="1">
    <location>
        <position position="179"/>
    </location>
</feature>
<dbReference type="InterPro" id="IPR040198">
    <property type="entry name" value="Fido_containing"/>
</dbReference>
<feature type="binding site" evidence="2">
    <location>
        <begin position="215"/>
        <end position="216"/>
    </location>
    <ligand>
        <name>ATP</name>
        <dbReference type="ChEBI" id="CHEBI:30616"/>
    </ligand>
</feature>
<dbReference type="Pfam" id="PF02661">
    <property type="entry name" value="Fic"/>
    <property type="match status" value="1"/>
</dbReference>
<dbReference type="SUPFAM" id="SSF140931">
    <property type="entry name" value="Fic-like"/>
    <property type="match status" value="1"/>
</dbReference>
<evidence type="ECO:0000256" key="1">
    <source>
        <dbReference type="PIRSR" id="PIRSR640198-1"/>
    </source>
</evidence>
<dbReference type="PANTHER" id="PTHR13504">
    <property type="entry name" value="FIDO DOMAIN-CONTAINING PROTEIN DDB_G0283145"/>
    <property type="match status" value="1"/>
</dbReference>
<dbReference type="Gene3D" id="1.10.3290.10">
    <property type="entry name" value="Fido-like domain"/>
    <property type="match status" value="1"/>
</dbReference>
<dbReference type="InterPro" id="IPR036597">
    <property type="entry name" value="Fido-like_dom_sf"/>
</dbReference>
<protein>
    <submittedName>
        <fullName evidence="5">Cell division protein Fic</fullName>
    </submittedName>
</protein>
<feature type="site" description="Important for autoinhibition of adenylyltransferase activity" evidence="3">
    <location>
        <position position="52"/>
    </location>
</feature>
<keyword evidence="2" id="KW-0067">ATP-binding</keyword>
<dbReference type="GO" id="GO:0051301">
    <property type="term" value="P:cell division"/>
    <property type="evidence" value="ECO:0007669"/>
    <property type="project" value="UniProtKB-KW"/>
</dbReference>
<keyword evidence="5" id="KW-0132">Cell division</keyword>
<evidence type="ECO:0000313" key="5">
    <source>
        <dbReference type="EMBL" id="KNZ42435.1"/>
    </source>
</evidence>
<dbReference type="InterPro" id="IPR003812">
    <property type="entry name" value="Fido"/>
</dbReference>
<keyword evidence="2" id="KW-0547">Nucleotide-binding</keyword>
<gene>
    <name evidence="5" type="ORF">AKG39_06645</name>
</gene>
<dbReference type="PATRIC" id="fig|52689.4.peg.430"/>
<dbReference type="Proteomes" id="UP000036873">
    <property type="component" value="Unassembled WGS sequence"/>
</dbReference>